<dbReference type="PANTHER" id="PTHR40661">
    <property type="match status" value="1"/>
</dbReference>
<keyword evidence="3" id="KW-0804">Transcription</keyword>
<dbReference type="CDD" id="cd06529">
    <property type="entry name" value="S24_LexA-like"/>
    <property type="match status" value="1"/>
</dbReference>
<evidence type="ECO:0000256" key="2">
    <source>
        <dbReference type="ARBA" id="ARBA00023125"/>
    </source>
</evidence>
<dbReference type="Gene3D" id="1.10.260.40">
    <property type="entry name" value="lambda repressor-like DNA-binding domains"/>
    <property type="match status" value="1"/>
</dbReference>
<dbReference type="InterPro" id="IPR039418">
    <property type="entry name" value="LexA-like"/>
</dbReference>
<dbReference type="PROSITE" id="PS50943">
    <property type="entry name" value="HTH_CROC1"/>
    <property type="match status" value="1"/>
</dbReference>
<dbReference type="GeneID" id="66906292"/>
<sequence>MSISERVKLRRAELGLTQAELAVRANTSQQAIQQLEDGKTQRPRYLPELAAALGCDVAYLLGRSDAIRQDGIPPEKEWGSIEVWDSKTPIRDDEVEVPFLRDIEFACGDGSYNEEDYNGFKLRFSKSTLRRIGASTDGHGIICFPARGNSMEPNIPDGTTVAINTEDKKIVDGKIYAISEDGWKRVKMLHRTGPDTVSIRSYNSDEYPPEDKPIGDIEIIGRVFWYSVLL</sequence>
<dbReference type="InterPro" id="IPR010982">
    <property type="entry name" value="Lambda_DNA-bd_dom_sf"/>
</dbReference>
<proteinExistence type="predicted"/>
<evidence type="ECO:0000313" key="5">
    <source>
        <dbReference type="EMBL" id="RKR53192.1"/>
    </source>
</evidence>
<dbReference type="SMART" id="SM00530">
    <property type="entry name" value="HTH_XRE"/>
    <property type="match status" value="1"/>
</dbReference>
<dbReference type="EMBL" id="RBIZ01000007">
    <property type="protein sequence ID" value="RKR53192.1"/>
    <property type="molecule type" value="Genomic_DNA"/>
</dbReference>
<dbReference type="InterPro" id="IPR001387">
    <property type="entry name" value="Cro/C1-type_HTH"/>
</dbReference>
<dbReference type="Pfam" id="PF00717">
    <property type="entry name" value="Peptidase_S24"/>
    <property type="match status" value="1"/>
</dbReference>
<comment type="caution">
    <text evidence="5">The sequence shown here is derived from an EMBL/GenBank/DDBJ whole genome shotgun (WGS) entry which is preliminary data.</text>
</comment>
<dbReference type="InterPro" id="IPR015927">
    <property type="entry name" value="Peptidase_S24_S26A/B/C"/>
</dbReference>
<evidence type="ECO:0000313" key="6">
    <source>
        <dbReference type="Proteomes" id="UP000267341"/>
    </source>
</evidence>
<evidence type="ECO:0000256" key="3">
    <source>
        <dbReference type="ARBA" id="ARBA00023163"/>
    </source>
</evidence>
<evidence type="ECO:0000256" key="1">
    <source>
        <dbReference type="ARBA" id="ARBA00023015"/>
    </source>
</evidence>
<gene>
    <name evidence="5" type="ORF">C7387_4332</name>
</gene>
<dbReference type="Pfam" id="PF01381">
    <property type="entry name" value="HTH_3"/>
    <property type="match status" value="1"/>
</dbReference>
<keyword evidence="2" id="KW-0238">DNA-binding</keyword>
<keyword evidence="6" id="KW-1185">Reference proteome</keyword>
<keyword evidence="1" id="KW-0805">Transcription regulation</keyword>
<dbReference type="Proteomes" id="UP000267341">
    <property type="component" value="Unassembled WGS sequence"/>
</dbReference>
<dbReference type="SUPFAM" id="SSF47413">
    <property type="entry name" value="lambda repressor-like DNA-binding domains"/>
    <property type="match status" value="1"/>
</dbReference>
<feature type="domain" description="HTH cro/C1-type" evidence="4">
    <location>
        <begin position="7"/>
        <end position="60"/>
    </location>
</feature>
<organism evidence="5 6">
    <name type="scientific">Yokenella regensburgei</name>
    <dbReference type="NCBI Taxonomy" id="158877"/>
    <lineage>
        <taxon>Bacteria</taxon>
        <taxon>Pseudomonadati</taxon>
        <taxon>Pseudomonadota</taxon>
        <taxon>Gammaproteobacteria</taxon>
        <taxon>Enterobacterales</taxon>
        <taxon>Enterobacteriaceae</taxon>
        <taxon>Yokenella</taxon>
    </lineage>
</organism>
<dbReference type="RefSeq" id="WP_120817454.1">
    <property type="nucleotide sequence ID" value="NZ_RBIZ01000007.1"/>
</dbReference>
<dbReference type="SUPFAM" id="SSF51306">
    <property type="entry name" value="LexA/Signal peptidase"/>
    <property type="match status" value="1"/>
</dbReference>
<dbReference type="CDD" id="cd00093">
    <property type="entry name" value="HTH_XRE"/>
    <property type="match status" value="1"/>
</dbReference>
<accession>A0ABX9RTD9</accession>
<dbReference type="Gene3D" id="2.10.109.10">
    <property type="entry name" value="Umud Fragment, subunit A"/>
    <property type="match status" value="1"/>
</dbReference>
<evidence type="ECO:0000259" key="4">
    <source>
        <dbReference type="PROSITE" id="PS50943"/>
    </source>
</evidence>
<protein>
    <submittedName>
        <fullName evidence="5">Phage repressor protein C with HTH and peptisase S24 domain</fullName>
    </submittedName>
</protein>
<dbReference type="InterPro" id="IPR036286">
    <property type="entry name" value="LexA/Signal_pep-like_sf"/>
</dbReference>
<reference evidence="5 6" key="1">
    <citation type="submission" date="2018-10" db="EMBL/GenBank/DDBJ databases">
        <title>Genomic Encyclopedia of Type Strains, Phase IV (KMG-IV): sequencing the most valuable type-strain genomes for metagenomic binning, comparative biology and taxonomic classification.</title>
        <authorList>
            <person name="Goeker M."/>
        </authorList>
    </citation>
    <scope>NUCLEOTIDE SEQUENCE [LARGE SCALE GENOMIC DNA]</scope>
    <source>
        <strain evidence="5 6">DSM 5079</strain>
    </source>
</reference>
<dbReference type="PANTHER" id="PTHR40661:SF2">
    <property type="entry name" value="HTH-TYPE TRANSCRIPTIONAL REGULATOR PRTR"/>
    <property type="match status" value="1"/>
</dbReference>
<name>A0ABX9RTD9_9ENTR</name>